<name>A0A5B8R993_9ZZZZ</name>
<proteinExistence type="predicted"/>
<sequence length="74" mass="8079">MEAVQLAVRRLRELAVAAQPERQTVRKGLTVAGQALEHARHRGVVDHLRGVAVVPGVRLALDHHVVDGHQGRIT</sequence>
<accession>A0A5B8R993</accession>
<organism evidence="1">
    <name type="scientific">uncultured organism</name>
    <dbReference type="NCBI Taxonomy" id="155900"/>
    <lineage>
        <taxon>unclassified sequences</taxon>
        <taxon>environmental samples</taxon>
    </lineage>
</organism>
<protein>
    <submittedName>
        <fullName evidence="1">Uncharacterized protein</fullName>
    </submittedName>
</protein>
<dbReference type="AlphaFoldDB" id="A0A5B8R993"/>
<evidence type="ECO:0000313" key="1">
    <source>
        <dbReference type="EMBL" id="QEA05719.1"/>
    </source>
</evidence>
<gene>
    <name evidence="1" type="ORF">KBTEX_02043</name>
</gene>
<reference evidence="1" key="1">
    <citation type="submission" date="2019-06" db="EMBL/GenBank/DDBJ databases">
        <authorList>
            <person name="Murdoch R.W."/>
            <person name="Fathepure B."/>
        </authorList>
    </citation>
    <scope>NUCLEOTIDE SEQUENCE</scope>
</reference>
<dbReference type="EMBL" id="MN079108">
    <property type="protein sequence ID" value="QEA05719.1"/>
    <property type="molecule type" value="Genomic_DNA"/>
</dbReference>